<comment type="subunit">
    <text evidence="4">Component of the conserved oligomeric Golgi complex which is composed of eight different subunits and is required for normal Golgi morphology and localization.</text>
</comment>
<dbReference type="GO" id="GO:0015031">
    <property type="term" value="P:protein transport"/>
    <property type="evidence" value="ECO:0007669"/>
    <property type="project" value="UniProtKB-KW"/>
</dbReference>
<accession>A0AAD4N4R1</accession>
<evidence type="ECO:0000256" key="5">
    <source>
        <dbReference type="ARBA" id="ARBA00020973"/>
    </source>
</evidence>
<evidence type="ECO:0000259" key="12">
    <source>
        <dbReference type="Pfam" id="PF06419"/>
    </source>
</evidence>
<dbReference type="GO" id="GO:0000139">
    <property type="term" value="C:Golgi membrane"/>
    <property type="evidence" value="ECO:0007669"/>
    <property type="project" value="UniProtKB-SubCell"/>
</dbReference>
<protein>
    <recommendedName>
        <fullName evidence="5 11">Conserved oligomeric Golgi complex subunit 6</fullName>
        <shortName evidence="11">COG complex subunit 6</shortName>
    </recommendedName>
    <alternativeName>
        <fullName evidence="10 11">Component of oligomeric Golgi complex 6</fullName>
    </alternativeName>
</protein>
<comment type="similarity">
    <text evidence="3 11">Belongs to the COG6 family.</text>
</comment>
<dbReference type="Pfam" id="PF20653">
    <property type="entry name" value="COG6_C"/>
    <property type="match status" value="1"/>
</dbReference>
<evidence type="ECO:0000256" key="8">
    <source>
        <dbReference type="ARBA" id="ARBA00023034"/>
    </source>
</evidence>
<dbReference type="GO" id="GO:0006891">
    <property type="term" value="P:intra-Golgi vesicle-mediated transport"/>
    <property type="evidence" value="ECO:0007669"/>
    <property type="project" value="UniProtKB-UniRule"/>
</dbReference>
<dbReference type="GO" id="GO:0017119">
    <property type="term" value="C:Golgi transport complex"/>
    <property type="evidence" value="ECO:0007669"/>
    <property type="project" value="UniProtKB-UniRule"/>
</dbReference>
<evidence type="ECO:0000256" key="9">
    <source>
        <dbReference type="ARBA" id="ARBA00023136"/>
    </source>
</evidence>
<evidence type="ECO:0000256" key="11">
    <source>
        <dbReference type="RuleBase" id="RU365075"/>
    </source>
</evidence>
<dbReference type="PANTHER" id="PTHR21506:SF0">
    <property type="entry name" value="CONSERVED OLIGOMERIC GOLGI COMPLEX SUBUNIT 6"/>
    <property type="match status" value="1"/>
</dbReference>
<keyword evidence="6 11" id="KW-0813">Transport</keyword>
<keyword evidence="15" id="KW-1185">Reference proteome</keyword>
<dbReference type="PANTHER" id="PTHR21506">
    <property type="entry name" value="COMPONENT OF OLIGOMERIC GOLGI COMPLEX 6"/>
    <property type="match status" value="1"/>
</dbReference>
<evidence type="ECO:0000259" key="13">
    <source>
        <dbReference type="Pfam" id="PF20653"/>
    </source>
</evidence>
<keyword evidence="7 11" id="KW-0653">Protein transport</keyword>
<dbReference type="Proteomes" id="UP001201812">
    <property type="component" value="Unassembled WGS sequence"/>
</dbReference>
<evidence type="ECO:0000256" key="2">
    <source>
        <dbReference type="ARBA" id="ARBA00004395"/>
    </source>
</evidence>
<dbReference type="InterPro" id="IPR048368">
    <property type="entry name" value="COG6_N"/>
</dbReference>
<name>A0AAD4N4R1_9BILA</name>
<comment type="function">
    <text evidence="1 11">Required for normal Golgi function.</text>
</comment>
<evidence type="ECO:0000313" key="15">
    <source>
        <dbReference type="Proteomes" id="UP001201812"/>
    </source>
</evidence>
<evidence type="ECO:0000256" key="3">
    <source>
        <dbReference type="ARBA" id="ARBA00011023"/>
    </source>
</evidence>
<evidence type="ECO:0000256" key="7">
    <source>
        <dbReference type="ARBA" id="ARBA00022927"/>
    </source>
</evidence>
<gene>
    <name evidence="14" type="ORF">DdX_07520</name>
</gene>
<dbReference type="InterPro" id="IPR048369">
    <property type="entry name" value="COG6_C"/>
</dbReference>
<organism evidence="14 15">
    <name type="scientific">Ditylenchus destructor</name>
    <dbReference type="NCBI Taxonomy" id="166010"/>
    <lineage>
        <taxon>Eukaryota</taxon>
        <taxon>Metazoa</taxon>
        <taxon>Ecdysozoa</taxon>
        <taxon>Nematoda</taxon>
        <taxon>Chromadorea</taxon>
        <taxon>Rhabditida</taxon>
        <taxon>Tylenchina</taxon>
        <taxon>Tylenchomorpha</taxon>
        <taxon>Sphaerularioidea</taxon>
        <taxon>Anguinidae</taxon>
        <taxon>Anguininae</taxon>
        <taxon>Ditylenchus</taxon>
    </lineage>
</organism>
<comment type="caution">
    <text evidence="14">The sequence shown here is derived from an EMBL/GenBank/DDBJ whole genome shotgun (WGS) entry which is preliminary data.</text>
</comment>
<dbReference type="SMART" id="SM01087">
    <property type="entry name" value="COG6"/>
    <property type="match status" value="1"/>
</dbReference>
<sequence length="632" mass="72214">MDQHTNVQARIESLLCSKLEEDEKFVESIEYLQNLNVCGADATERQLRRNLEDRELELNHEYLNAVEKINDQVQSFVDKISQMNAICRNLTDRIQSNKEKTRELLKRTGTLQNEKEELKIKQEYLNNFFEKYSLTEEEEKALLGPKTDGSLPESFFKAFASLQKIVQNAGEQLKLEPDNLTFIEISRSLQQKMENAYSVVHQSVIRECRLLNVEFLDLKPTVHRSLELLQSRPTLFESATSEYGMARRSNVVRAYIDALTKGGKGGMQKSIEQFSNEPLRYVGEMLSWIQGAISAEREILISAVLKSCQPENITAFSKSVLSNISEALCQPLRVRVEQIITKETNCVALYRLSSLFLFYAKNFVSDINADSVLVKVLHDLHELSQHMFFSVVNATVQRITSKMDVPDYDLLPVNAVHQCLLLLRDILESHNDNAFAAVLDRKEMHAKIFAHILDPLLQSIQLVCSNLDNPLDVAVYMLNCMNAIRSVVILHQFSDTRLEGLDMMITANEDVLVSEQASKILSDNELMDIYTRCFAHQTNQGPLARIPGMELERVRNALAMFNEFLSQPDGYQCHQTVKISSARIRESVQKRTFENVLAAYSVIYNKISQTENGYTDLKSLQTLDEVKQSLFK</sequence>
<dbReference type="EMBL" id="JAKKPZ010000010">
    <property type="protein sequence ID" value="KAI1716465.1"/>
    <property type="molecule type" value="Genomic_DNA"/>
</dbReference>
<evidence type="ECO:0000256" key="1">
    <source>
        <dbReference type="ARBA" id="ARBA00003627"/>
    </source>
</evidence>
<dbReference type="Pfam" id="PF06419">
    <property type="entry name" value="COG6_N"/>
    <property type="match status" value="1"/>
</dbReference>
<dbReference type="AlphaFoldDB" id="A0AAD4N4R1"/>
<keyword evidence="8 11" id="KW-0333">Golgi apparatus</keyword>
<feature type="domain" description="Conserved oligomeric complex COG6 N-terminal" evidence="12">
    <location>
        <begin position="42"/>
        <end position="142"/>
    </location>
</feature>
<proteinExistence type="inferred from homology"/>
<evidence type="ECO:0000313" key="14">
    <source>
        <dbReference type="EMBL" id="KAI1716465.1"/>
    </source>
</evidence>
<evidence type="ECO:0000256" key="6">
    <source>
        <dbReference type="ARBA" id="ARBA00022448"/>
    </source>
</evidence>
<comment type="subcellular location">
    <subcellularLocation>
        <location evidence="2 11">Golgi apparatus membrane</location>
        <topology evidence="2 11">Peripheral membrane protein</topology>
    </subcellularLocation>
</comment>
<feature type="domain" description="Conserved Oligomeric Golgi complex subunit 6 C-terminal" evidence="13">
    <location>
        <begin position="183"/>
        <end position="622"/>
    </location>
</feature>
<reference evidence="14" key="1">
    <citation type="submission" date="2022-01" db="EMBL/GenBank/DDBJ databases">
        <title>Genome Sequence Resource for Two Populations of Ditylenchus destructor, the Migratory Endoparasitic Phytonematode.</title>
        <authorList>
            <person name="Zhang H."/>
            <person name="Lin R."/>
            <person name="Xie B."/>
        </authorList>
    </citation>
    <scope>NUCLEOTIDE SEQUENCE</scope>
    <source>
        <strain evidence="14">BazhouSP</strain>
    </source>
</reference>
<keyword evidence="9 11" id="KW-0472">Membrane</keyword>
<evidence type="ECO:0000256" key="4">
    <source>
        <dbReference type="ARBA" id="ARBA00011166"/>
    </source>
</evidence>
<evidence type="ECO:0000256" key="10">
    <source>
        <dbReference type="ARBA" id="ARBA00031348"/>
    </source>
</evidence>
<dbReference type="InterPro" id="IPR010490">
    <property type="entry name" value="COG6"/>
</dbReference>